<sequence length="314" mass="34449">MAKKKKSKNKRKRRHSGSQAKPQESPLAENTQVLPYIQPLLDIIVPVYGEWALAESAIKSIEAGMKDWGSPEYNIIVLDNGTPEFNNDDGTTISPETQSAGVKKLLRKSDKLVRLEENRGFPGGINFAVSKGKAPLILILSADIVLLNGAITNLINEMDNPEIGVVGIKLLFPEQDSPHGPPGSVQHAGHAVDISGKIIHIYLGWSRNNPKVNTRKEMASITGSCFITRRGLWTDIGGLHEGYGKGTFEDVDYCFNARAHGKKVVYSPQSEAYHIVGGSIIQGAGSDGFNLAANEQIFRGRWVNGLEWDVYRYL</sequence>
<dbReference type="PANTHER" id="PTHR43179">
    <property type="entry name" value="RHAMNOSYLTRANSFERASE WBBL"/>
    <property type="match status" value="1"/>
</dbReference>
<organism evidence="6">
    <name type="scientific">marine sediment metagenome</name>
    <dbReference type="NCBI Taxonomy" id="412755"/>
    <lineage>
        <taxon>unclassified sequences</taxon>
        <taxon>metagenomes</taxon>
        <taxon>ecological metagenomes</taxon>
    </lineage>
</organism>
<feature type="compositionally biased region" description="Basic residues" evidence="4">
    <location>
        <begin position="1"/>
        <end position="16"/>
    </location>
</feature>
<evidence type="ECO:0000313" key="6">
    <source>
        <dbReference type="EMBL" id="KKN62752.1"/>
    </source>
</evidence>
<dbReference type="InterPro" id="IPR029044">
    <property type="entry name" value="Nucleotide-diphossugar_trans"/>
</dbReference>
<evidence type="ECO:0000256" key="3">
    <source>
        <dbReference type="ARBA" id="ARBA00022679"/>
    </source>
</evidence>
<dbReference type="Gene3D" id="3.90.550.10">
    <property type="entry name" value="Spore Coat Polysaccharide Biosynthesis Protein SpsA, Chain A"/>
    <property type="match status" value="1"/>
</dbReference>
<evidence type="ECO:0000256" key="4">
    <source>
        <dbReference type="SAM" id="MobiDB-lite"/>
    </source>
</evidence>
<gene>
    <name evidence="6" type="ORF">LCGC14_0508710</name>
</gene>
<comment type="similarity">
    <text evidence="1">Belongs to the glycosyltransferase 2 family.</text>
</comment>
<evidence type="ECO:0000256" key="2">
    <source>
        <dbReference type="ARBA" id="ARBA00022676"/>
    </source>
</evidence>
<proteinExistence type="inferred from homology"/>
<dbReference type="PANTHER" id="PTHR43179:SF12">
    <property type="entry name" value="GALACTOFURANOSYLTRANSFERASE GLFT2"/>
    <property type="match status" value="1"/>
</dbReference>
<name>A0A0F9SK87_9ZZZZ</name>
<accession>A0A0F9SK87</accession>
<evidence type="ECO:0000259" key="5">
    <source>
        <dbReference type="Pfam" id="PF00535"/>
    </source>
</evidence>
<dbReference type="GO" id="GO:0016757">
    <property type="term" value="F:glycosyltransferase activity"/>
    <property type="evidence" value="ECO:0007669"/>
    <property type="project" value="UniProtKB-KW"/>
</dbReference>
<reference evidence="6" key="1">
    <citation type="journal article" date="2015" name="Nature">
        <title>Complex archaea that bridge the gap between prokaryotes and eukaryotes.</title>
        <authorList>
            <person name="Spang A."/>
            <person name="Saw J.H."/>
            <person name="Jorgensen S.L."/>
            <person name="Zaremba-Niedzwiedzka K."/>
            <person name="Martijn J."/>
            <person name="Lind A.E."/>
            <person name="van Eijk R."/>
            <person name="Schleper C."/>
            <person name="Guy L."/>
            <person name="Ettema T.J."/>
        </authorList>
    </citation>
    <scope>NUCLEOTIDE SEQUENCE</scope>
</reference>
<dbReference type="EMBL" id="LAZR01000614">
    <property type="protein sequence ID" value="KKN62752.1"/>
    <property type="molecule type" value="Genomic_DNA"/>
</dbReference>
<keyword evidence="2" id="KW-0328">Glycosyltransferase</keyword>
<feature type="compositionally biased region" description="Polar residues" evidence="4">
    <location>
        <begin position="17"/>
        <end position="27"/>
    </location>
</feature>
<evidence type="ECO:0000256" key="1">
    <source>
        <dbReference type="ARBA" id="ARBA00006739"/>
    </source>
</evidence>
<feature type="domain" description="Glycosyltransferase 2-like" evidence="5">
    <location>
        <begin position="43"/>
        <end position="184"/>
    </location>
</feature>
<dbReference type="Pfam" id="PF00535">
    <property type="entry name" value="Glycos_transf_2"/>
    <property type="match status" value="1"/>
</dbReference>
<dbReference type="AlphaFoldDB" id="A0A0F9SK87"/>
<comment type="caution">
    <text evidence="6">The sequence shown here is derived from an EMBL/GenBank/DDBJ whole genome shotgun (WGS) entry which is preliminary data.</text>
</comment>
<feature type="region of interest" description="Disordered" evidence="4">
    <location>
        <begin position="1"/>
        <end position="27"/>
    </location>
</feature>
<keyword evidence="3" id="KW-0808">Transferase</keyword>
<dbReference type="SUPFAM" id="SSF53448">
    <property type="entry name" value="Nucleotide-diphospho-sugar transferases"/>
    <property type="match status" value="1"/>
</dbReference>
<dbReference type="InterPro" id="IPR001173">
    <property type="entry name" value="Glyco_trans_2-like"/>
</dbReference>
<protein>
    <recommendedName>
        <fullName evidence="5">Glycosyltransferase 2-like domain-containing protein</fullName>
    </recommendedName>
</protein>